<proteinExistence type="predicted"/>
<evidence type="ECO:0000313" key="2">
    <source>
        <dbReference type="Proteomes" id="UP000001307"/>
    </source>
</evidence>
<protein>
    <recommendedName>
        <fullName evidence="3">SET domain-containing protein</fullName>
    </recommendedName>
</protein>
<dbReference type="SUPFAM" id="SSF82199">
    <property type="entry name" value="SET domain"/>
    <property type="match status" value="1"/>
</dbReference>
<dbReference type="InParanoid" id="E4XPV0"/>
<reference evidence="1" key="1">
    <citation type="journal article" date="2010" name="Science">
        <title>Plasticity of animal genome architecture unmasked by rapid evolution of a pelagic tunicate.</title>
        <authorList>
            <person name="Denoeud F."/>
            <person name="Henriet S."/>
            <person name="Mungpakdee S."/>
            <person name="Aury J.M."/>
            <person name="Da Silva C."/>
            <person name="Brinkmann H."/>
            <person name="Mikhaleva J."/>
            <person name="Olsen L.C."/>
            <person name="Jubin C."/>
            <person name="Canestro C."/>
            <person name="Bouquet J.M."/>
            <person name="Danks G."/>
            <person name="Poulain J."/>
            <person name="Campsteijn C."/>
            <person name="Adamski M."/>
            <person name="Cross I."/>
            <person name="Yadetie F."/>
            <person name="Muffato M."/>
            <person name="Louis A."/>
            <person name="Butcher S."/>
            <person name="Tsagkogeorga G."/>
            <person name="Konrad A."/>
            <person name="Singh S."/>
            <person name="Jensen M.F."/>
            <person name="Cong E.H."/>
            <person name="Eikeseth-Otteraa H."/>
            <person name="Noel B."/>
            <person name="Anthouard V."/>
            <person name="Porcel B.M."/>
            <person name="Kachouri-Lafond R."/>
            <person name="Nishino A."/>
            <person name="Ugolini M."/>
            <person name="Chourrout P."/>
            <person name="Nishida H."/>
            <person name="Aasland R."/>
            <person name="Huzurbazar S."/>
            <person name="Westhof E."/>
            <person name="Delsuc F."/>
            <person name="Lehrach H."/>
            <person name="Reinhardt R."/>
            <person name="Weissenbach J."/>
            <person name="Roy S.W."/>
            <person name="Artiguenave F."/>
            <person name="Postlethwait J.H."/>
            <person name="Manak J.R."/>
            <person name="Thompson E.M."/>
            <person name="Jaillon O."/>
            <person name="Du Pasquier L."/>
            <person name="Boudinot P."/>
            <person name="Liberles D.A."/>
            <person name="Volff J.N."/>
            <person name="Philippe H."/>
            <person name="Lenhard B."/>
            <person name="Roest Crollius H."/>
            <person name="Wincker P."/>
            <person name="Chourrout D."/>
        </authorList>
    </citation>
    <scope>NUCLEOTIDE SEQUENCE [LARGE SCALE GENOMIC DNA]</scope>
</reference>
<dbReference type="Proteomes" id="UP000001307">
    <property type="component" value="Unassembled WGS sequence"/>
</dbReference>
<evidence type="ECO:0008006" key="3">
    <source>
        <dbReference type="Google" id="ProtNLM"/>
    </source>
</evidence>
<dbReference type="EMBL" id="FN653097">
    <property type="protein sequence ID" value="CBY19868.1"/>
    <property type="molecule type" value="Genomic_DNA"/>
</dbReference>
<dbReference type="Gene3D" id="2.170.270.10">
    <property type="entry name" value="SET domain"/>
    <property type="match status" value="1"/>
</dbReference>
<name>E4XPV0_OIKDI</name>
<gene>
    <name evidence="1" type="ORF">GSOID_T00017229001</name>
</gene>
<dbReference type="OrthoDB" id="9439254at2759"/>
<keyword evidence="2" id="KW-1185">Reference proteome</keyword>
<organism evidence="1">
    <name type="scientific">Oikopleura dioica</name>
    <name type="common">Tunicate</name>
    <dbReference type="NCBI Taxonomy" id="34765"/>
    <lineage>
        <taxon>Eukaryota</taxon>
        <taxon>Metazoa</taxon>
        <taxon>Chordata</taxon>
        <taxon>Tunicata</taxon>
        <taxon>Appendicularia</taxon>
        <taxon>Copelata</taxon>
        <taxon>Oikopleuridae</taxon>
        <taxon>Oikopleura</taxon>
    </lineage>
</organism>
<accession>E4XPV0</accession>
<dbReference type="AlphaFoldDB" id="E4XPV0"/>
<dbReference type="InterPro" id="IPR046341">
    <property type="entry name" value="SET_dom_sf"/>
</dbReference>
<evidence type="ECO:0000313" key="1">
    <source>
        <dbReference type="EMBL" id="CBY19868.1"/>
    </source>
</evidence>
<sequence>MAKQSKEYHYFCYDCQDWYPPETLCARHPIILVPTREASTGTRNRIRRLLPRCLQISKSPIAGLGIFAKEDIKERTVFGPYQGEYLDMSTTPKKRITEAEASARAFEKRYRNWVKDSKGYTLS</sequence>